<dbReference type="AlphaFoldDB" id="A0A1A6C283"/>
<sequence>MKRLPPLFGTPNDSSRHPWNRSRHARRLYRGYLYPTLGLALAGLLFSNALPSRLAIGLGIAGGLVNALFWLVFIELSHRAGSYDDMRARGLGWRLGLSVPGRWSMALLTGLLFGYSSLALGLPWLVNLSLGSTTRQMAVVTGWHVGGRHNCAAPDIDRAGFLTMGGDALCGLPDVPALHTPGTRLALIGPGTILGMNIERVRIAAPTPPHTR</sequence>
<organism evidence="2 3">
    <name type="scientific">Acidihalobacter prosperus</name>
    <dbReference type="NCBI Taxonomy" id="160660"/>
    <lineage>
        <taxon>Bacteria</taxon>
        <taxon>Pseudomonadati</taxon>
        <taxon>Pseudomonadota</taxon>
        <taxon>Gammaproteobacteria</taxon>
        <taxon>Chromatiales</taxon>
        <taxon>Ectothiorhodospiraceae</taxon>
        <taxon>Acidihalobacter</taxon>
    </lineage>
</organism>
<feature type="transmembrane region" description="Helical" evidence="1">
    <location>
        <begin position="31"/>
        <end position="50"/>
    </location>
</feature>
<keyword evidence="3" id="KW-1185">Reference proteome</keyword>
<protein>
    <submittedName>
        <fullName evidence="2">Uncharacterized protein</fullName>
    </submittedName>
</protein>
<feature type="transmembrane region" description="Helical" evidence="1">
    <location>
        <begin position="103"/>
        <end position="126"/>
    </location>
</feature>
<keyword evidence="1" id="KW-0812">Transmembrane</keyword>
<gene>
    <name evidence="2" type="ORF">Thpro_022926</name>
</gene>
<dbReference type="Proteomes" id="UP000029273">
    <property type="component" value="Unassembled WGS sequence"/>
</dbReference>
<reference evidence="2 3" key="1">
    <citation type="journal article" date="2014" name="Genome Announc.">
        <title>Draft Genome Sequence of the Iron-Oxidizing, Acidophilic, and Halotolerant 'Thiobacillus prosperus' Type Strain DSM 5130.</title>
        <authorList>
            <person name="Ossandon F.J."/>
            <person name="Cardenas J.P."/>
            <person name="Corbett M."/>
            <person name="Quatrini R."/>
            <person name="Holmes D.S."/>
            <person name="Watkin E."/>
        </authorList>
    </citation>
    <scope>NUCLEOTIDE SEQUENCE [LARGE SCALE GENOMIC DNA]</scope>
    <source>
        <strain evidence="2 3">DSM 5130</strain>
    </source>
</reference>
<proteinExistence type="predicted"/>
<dbReference type="EMBL" id="JQSG02000006">
    <property type="protein sequence ID" value="OBS08676.1"/>
    <property type="molecule type" value="Genomic_DNA"/>
</dbReference>
<name>A0A1A6C283_9GAMM</name>
<keyword evidence="1" id="KW-0472">Membrane</keyword>
<comment type="caution">
    <text evidence="2">The sequence shown here is derived from an EMBL/GenBank/DDBJ whole genome shotgun (WGS) entry which is preliminary data.</text>
</comment>
<evidence type="ECO:0000313" key="3">
    <source>
        <dbReference type="Proteomes" id="UP000029273"/>
    </source>
</evidence>
<evidence type="ECO:0000256" key="1">
    <source>
        <dbReference type="SAM" id="Phobius"/>
    </source>
</evidence>
<keyword evidence="1" id="KW-1133">Transmembrane helix</keyword>
<evidence type="ECO:0000313" key="2">
    <source>
        <dbReference type="EMBL" id="OBS08676.1"/>
    </source>
</evidence>
<feature type="transmembrane region" description="Helical" evidence="1">
    <location>
        <begin position="56"/>
        <end position="77"/>
    </location>
</feature>
<dbReference type="RefSeq" id="WP_038091055.1">
    <property type="nucleotide sequence ID" value="NZ_JQSG02000006.1"/>
</dbReference>
<accession>A0A1A6C283</accession>